<comment type="similarity">
    <text evidence="2">Belongs to the AzlC family.</text>
</comment>
<sequence length="235" mass="25070">MALLKEHAQSAASQSISDVWPSLLGVVPFGLITGAAGVSAGLSVLQTMASSVVLFAGAAQLAAYQLMDSGSPMLVVVLTVAVVNLRYLMYSASLAPLLADWKRTWKVVGAYIMVDQLYALSLHRFREERFSSPLPRWAYYITGSALTWVVWQGAVWVGAWLGAKVPPSWSLDFAIPLSFMAMVFASIRDRPTAAAALVGGLAAMFAATLPYNLGLIVASLAGIVAGMWLERSRSA</sequence>
<protein>
    <submittedName>
        <fullName evidence="9">Inner membrane protein YgaZ</fullName>
    </submittedName>
</protein>
<dbReference type="PANTHER" id="PTHR34979:SF1">
    <property type="entry name" value="INNER MEMBRANE PROTEIN YGAZ"/>
    <property type="match status" value="1"/>
</dbReference>
<dbReference type="AlphaFoldDB" id="A0A399EGU1"/>
<evidence type="ECO:0000256" key="8">
    <source>
        <dbReference type="SAM" id="Phobius"/>
    </source>
</evidence>
<proteinExistence type="inferred from homology"/>
<dbReference type="Pfam" id="PF03591">
    <property type="entry name" value="AzlC"/>
    <property type="match status" value="1"/>
</dbReference>
<feature type="transmembrane region" description="Helical" evidence="8">
    <location>
        <begin position="192"/>
        <end position="207"/>
    </location>
</feature>
<dbReference type="GO" id="GO:1903785">
    <property type="term" value="P:L-valine transmembrane transport"/>
    <property type="evidence" value="ECO:0007669"/>
    <property type="project" value="TreeGrafter"/>
</dbReference>
<evidence type="ECO:0000256" key="1">
    <source>
        <dbReference type="ARBA" id="ARBA00004651"/>
    </source>
</evidence>
<feature type="transmembrane region" description="Helical" evidence="8">
    <location>
        <begin position="20"/>
        <end position="42"/>
    </location>
</feature>
<dbReference type="Proteomes" id="UP000265715">
    <property type="component" value="Unassembled WGS sequence"/>
</dbReference>
<dbReference type="OrthoDB" id="3177005at2"/>
<evidence type="ECO:0000313" key="10">
    <source>
        <dbReference type="Proteomes" id="UP000265715"/>
    </source>
</evidence>
<feature type="transmembrane region" description="Helical" evidence="8">
    <location>
        <begin position="74"/>
        <end position="99"/>
    </location>
</feature>
<evidence type="ECO:0000256" key="4">
    <source>
        <dbReference type="ARBA" id="ARBA00022475"/>
    </source>
</evidence>
<keyword evidence="10" id="KW-1185">Reference proteome</keyword>
<keyword evidence="5 8" id="KW-0812">Transmembrane</keyword>
<dbReference type="GO" id="GO:0005886">
    <property type="term" value="C:plasma membrane"/>
    <property type="evidence" value="ECO:0007669"/>
    <property type="project" value="UniProtKB-SubCell"/>
</dbReference>
<feature type="transmembrane region" description="Helical" evidence="8">
    <location>
        <begin position="48"/>
        <end position="67"/>
    </location>
</feature>
<dbReference type="EMBL" id="QXDL01000104">
    <property type="protein sequence ID" value="RIH82946.1"/>
    <property type="molecule type" value="Genomic_DNA"/>
</dbReference>
<feature type="transmembrane region" description="Helical" evidence="8">
    <location>
        <begin position="137"/>
        <end position="161"/>
    </location>
</feature>
<name>A0A399EGU1_9DEIN</name>
<keyword evidence="3" id="KW-0813">Transport</keyword>
<accession>A0A399EGU1</accession>
<organism evidence="9 10">
    <name type="scientific">Calidithermus terrae</name>
    <dbReference type="NCBI Taxonomy" id="1408545"/>
    <lineage>
        <taxon>Bacteria</taxon>
        <taxon>Thermotogati</taxon>
        <taxon>Deinococcota</taxon>
        <taxon>Deinococci</taxon>
        <taxon>Thermales</taxon>
        <taxon>Thermaceae</taxon>
        <taxon>Calidithermus</taxon>
    </lineage>
</organism>
<keyword evidence="7 8" id="KW-0472">Membrane</keyword>
<evidence type="ECO:0000256" key="5">
    <source>
        <dbReference type="ARBA" id="ARBA00022692"/>
    </source>
</evidence>
<keyword evidence="4" id="KW-1003">Cell membrane</keyword>
<evidence type="ECO:0000256" key="2">
    <source>
        <dbReference type="ARBA" id="ARBA00010735"/>
    </source>
</evidence>
<evidence type="ECO:0000256" key="6">
    <source>
        <dbReference type="ARBA" id="ARBA00022989"/>
    </source>
</evidence>
<evidence type="ECO:0000256" key="3">
    <source>
        <dbReference type="ARBA" id="ARBA00022448"/>
    </source>
</evidence>
<gene>
    <name evidence="9" type="primary">ygaZ</name>
    <name evidence="9" type="ORF">Mterra_02456</name>
</gene>
<dbReference type="RefSeq" id="WP_119315479.1">
    <property type="nucleotide sequence ID" value="NZ_QXDL01000104.1"/>
</dbReference>
<comment type="subcellular location">
    <subcellularLocation>
        <location evidence="1">Cell membrane</location>
        <topology evidence="1">Multi-pass membrane protein</topology>
    </subcellularLocation>
</comment>
<comment type="caution">
    <text evidence="9">The sequence shown here is derived from an EMBL/GenBank/DDBJ whole genome shotgun (WGS) entry which is preliminary data.</text>
</comment>
<evidence type="ECO:0000256" key="7">
    <source>
        <dbReference type="ARBA" id="ARBA00023136"/>
    </source>
</evidence>
<reference evidence="9 10" key="1">
    <citation type="submission" date="2018-08" db="EMBL/GenBank/DDBJ databases">
        <title>Meiothermus terrae DSM 26712 genome sequencing project.</title>
        <authorList>
            <person name="Da Costa M.S."/>
            <person name="Albuquerque L."/>
            <person name="Raposo P."/>
            <person name="Froufe H.J.C."/>
            <person name="Barroso C.S."/>
            <person name="Egas C."/>
        </authorList>
    </citation>
    <scope>NUCLEOTIDE SEQUENCE [LARGE SCALE GENOMIC DNA]</scope>
    <source>
        <strain evidence="9 10">DSM 26712</strain>
    </source>
</reference>
<evidence type="ECO:0000313" key="9">
    <source>
        <dbReference type="EMBL" id="RIH82946.1"/>
    </source>
</evidence>
<dbReference type="InterPro" id="IPR011606">
    <property type="entry name" value="Brnchd-chn_aa_trnsp_permease"/>
</dbReference>
<keyword evidence="6 8" id="KW-1133">Transmembrane helix</keyword>
<dbReference type="PANTHER" id="PTHR34979">
    <property type="entry name" value="INNER MEMBRANE PROTEIN YGAZ"/>
    <property type="match status" value="1"/>
</dbReference>
<feature type="transmembrane region" description="Helical" evidence="8">
    <location>
        <begin position="167"/>
        <end position="185"/>
    </location>
</feature>